<reference evidence="3" key="1">
    <citation type="submission" date="2021-09" db="EMBL/GenBank/DDBJ databases">
        <authorList>
            <consortium name="AG Swart"/>
            <person name="Singh M."/>
            <person name="Singh A."/>
            <person name="Seah K."/>
            <person name="Emmerich C."/>
        </authorList>
    </citation>
    <scope>NUCLEOTIDE SEQUENCE</scope>
    <source>
        <strain evidence="3">ATCC30299</strain>
    </source>
</reference>
<feature type="transmembrane region" description="Helical" evidence="1">
    <location>
        <begin position="85"/>
        <end position="106"/>
    </location>
</feature>
<gene>
    <name evidence="3" type="ORF">BSTOLATCC_MIC26347</name>
</gene>
<dbReference type="EMBL" id="CAJZBQ010000025">
    <property type="protein sequence ID" value="CAG9320432.1"/>
    <property type="molecule type" value="Genomic_DNA"/>
</dbReference>
<accession>A0AAU9J858</accession>
<keyword evidence="1" id="KW-0812">Transmembrane</keyword>
<feature type="transmembrane region" description="Helical" evidence="1">
    <location>
        <begin position="275"/>
        <end position="296"/>
    </location>
</feature>
<sequence length="363" mass="42911">MLWCICFYSCLCCCDSAFCMWINSLYYFRYKTRTIIFWLFLNYMIVKYFAPGGQFSDLIDITGLFPSLLSGDFFLYRWLSYTGEFIFYYSKFHYFWTGLLAALGFIKSSNHPYAKLKNSLFIIFWNILFMYTFLDRDSWTNNLCTLIVPACLLLWAAIYFGLNANSSWQVSNNSFFLTFWWLFDIFWLIFITSLSSFRNSYDSLSDELLALAFYVLWICFDNIISFFLSIVILWIFGWWCIVIVNQLEENSYAKASRGKGKKEVVNFVLRELEGIWGLILIHIGMLASYYILSYFYHCPFLVSEGFIMLSCAVLSYSLGFGSEEDGRNYFGGFMRDISQNQVNDFITIYLEVFLFRTLINFMT</sequence>
<feature type="transmembrane region" description="Helical" evidence="1">
    <location>
        <begin position="118"/>
        <end position="134"/>
    </location>
</feature>
<feature type="transmembrane region" description="Helical" evidence="1">
    <location>
        <begin position="140"/>
        <end position="162"/>
    </location>
</feature>
<keyword evidence="1" id="KW-1133">Transmembrane helix</keyword>
<protein>
    <submittedName>
        <fullName evidence="3">Uncharacterized protein</fullName>
    </submittedName>
</protein>
<feature type="signal peptide" evidence="2">
    <location>
        <begin position="1"/>
        <end position="16"/>
    </location>
</feature>
<evidence type="ECO:0000313" key="3">
    <source>
        <dbReference type="EMBL" id="CAG9320432.1"/>
    </source>
</evidence>
<feature type="transmembrane region" description="Helical" evidence="1">
    <location>
        <begin position="174"/>
        <end position="194"/>
    </location>
</feature>
<dbReference type="Proteomes" id="UP001162131">
    <property type="component" value="Unassembled WGS sequence"/>
</dbReference>
<dbReference type="AlphaFoldDB" id="A0AAU9J858"/>
<comment type="caution">
    <text evidence="3">The sequence shown here is derived from an EMBL/GenBank/DDBJ whole genome shotgun (WGS) entry which is preliminary data.</text>
</comment>
<keyword evidence="1" id="KW-0472">Membrane</keyword>
<feature type="chain" id="PRO_5043762285" evidence="2">
    <location>
        <begin position="17"/>
        <end position="363"/>
    </location>
</feature>
<keyword evidence="2" id="KW-0732">Signal</keyword>
<keyword evidence="4" id="KW-1185">Reference proteome</keyword>
<evidence type="ECO:0000256" key="2">
    <source>
        <dbReference type="SAM" id="SignalP"/>
    </source>
</evidence>
<organism evidence="3 4">
    <name type="scientific">Blepharisma stoltei</name>
    <dbReference type="NCBI Taxonomy" id="1481888"/>
    <lineage>
        <taxon>Eukaryota</taxon>
        <taxon>Sar</taxon>
        <taxon>Alveolata</taxon>
        <taxon>Ciliophora</taxon>
        <taxon>Postciliodesmatophora</taxon>
        <taxon>Heterotrichea</taxon>
        <taxon>Heterotrichida</taxon>
        <taxon>Blepharismidae</taxon>
        <taxon>Blepharisma</taxon>
    </lineage>
</organism>
<name>A0AAU9J858_9CILI</name>
<evidence type="ECO:0000313" key="4">
    <source>
        <dbReference type="Proteomes" id="UP001162131"/>
    </source>
</evidence>
<feature type="transmembrane region" description="Helical" evidence="1">
    <location>
        <begin position="214"/>
        <end position="244"/>
    </location>
</feature>
<feature type="transmembrane region" description="Helical" evidence="1">
    <location>
        <begin position="35"/>
        <end position="51"/>
    </location>
</feature>
<evidence type="ECO:0000256" key="1">
    <source>
        <dbReference type="SAM" id="Phobius"/>
    </source>
</evidence>
<feature type="transmembrane region" description="Helical" evidence="1">
    <location>
        <begin position="302"/>
        <end position="321"/>
    </location>
</feature>
<proteinExistence type="predicted"/>